<reference evidence="2" key="1">
    <citation type="submission" date="2019-03" db="EMBL/GenBank/DDBJ databases">
        <authorList>
            <person name="Hao L."/>
        </authorList>
    </citation>
    <scope>NUCLEOTIDE SEQUENCE</scope>
</reference>
<accession>A0A485LXF9</accession>
<name>A0A485LXF9_9ZZZZ</name>
<evidence type="ECO:0000313" key="2">
    <source>
        <dbReference type="EMBL" id="VFU12400.1"/>
    </source>
</evidence>
<gene>
    <name evidence="2" type="ORF">SCFA_1350006</name>
</gene>
<dbReference type="AlphaFoldDB" id="A0A485LXF9"/>
<sequence length="79" mass="8653">MRGKYRTLNAKPRETIRRTPPLTGRFEKHPKTQVLALRKSQLAQCAYPARGPHCKESPPGTQAGGTTPYIPSPKTATPG</sequence>
<protein>
    <submittedName>
        <fullName evidence="2">Uncharacterized protein</fullName>
    </submittedName>
</protein>
<evidence type="ECO:0000256" key="1">
    <source>
        <dbReference type="SAM" id="MobiDB-lite"/>
    </source>
</evidence>
<organism evidence="2">
    <name type="scientific">anaerobic digester metagenome</name>
    <dbReference type="NCBI Taxonomy" id="1263854"/>
    <lineage>
        <taxon>unclassified sequences</taxon>
        <taxon>metagenomes</taxon>
        <taxon>ecological metagenomes</taxon>
    </lineage>
</organism>
<dbReference type="EMBL" id="CAADRM010000041">
    <property type="protein sequence ID" value="VFU12400.1"/>
    <property type="molecule type" value="Genomic_DNA"/>
</dbReference>
<proteinExistence type="predicted"/>
<feature type="region of interest" description="Disordered" evidence="1">
    <location>
        <begin position="49"/>
        <end position="79"/>
    </location>
</feature>